<proteinExistence type="predicted"/>
<accession>L9XQM9</accession>
<comment type="caution">
    <text evidence="2">The sequence shown here is derived from an EMBL/GenBank/DDBJ whole genome shotgun (WGS) entry which is preliminary data.</text>
</comment>
<name>L9XQM9_9EURY</name>
<evidence type="ECO:0000313" key="2">
    <source>
        <dbReference type="EMBL" id="ELY64104.1"/>
    </source>
</evidence>
<gene>
    <name evidence="2" type="ORF">C492_06272</name>
</gene>
<sequence length="46" mass="5398">MFCQVCNEAIDSEHSLEHHLVYEHRPRELASRLASEWEAEELGSEE</sequence>
<dbReference type="AlphaFoldDB" id="L9XQM9"/>
<dbReference type="PROSITE" id="PS00028">
    <property type="entry name" value="ZINC_FINGER_C2H2_1"/>
    <property type="match status" value="1"/>
</dbReference>
<dbReference type="Proteomes" id="UP000011531">
    <property type="component" value="Unassembled WGS sequence"/>
</dbReference>
<reference evidence="2 3" key="1">
    <citation type="journal article" date="2014" name="PLoS Genet.">
        <title>Phylogenetically driven sequencing of extremely halophilic archaea reveals strategies for static and dynamic osmo-response.</title>
        <authorList>
            <person name="Becker E.A."/>
            <person name="Seitzer P.M."/>
            <person name="Tritt A."/>
            <person name="Larsen D."/>
            <person name="Krusor M."/>
            <person name="Yao A.I."/>
            <person name="Wu D."/>
            <person name="Madern D."/>
            <person name="Eisen J.A."/>
            <person name="Darling A.E."/>
            <person name="Facciotti M.T."/>
        </authorList>
    </citation>
    <scope>NUCLEOTIDE SEQUENCE [LARGE SCALE GENOMIC DNA]</scope>
    <source>
        <strain evidence="2 3">DSM 18795</strain>
    </source>
</reference>
<keyword evidence="3" id="KW-1185">Reference proteome</keyword>
<dbReference type="InterPro" id="IPR013087">
    <property type="entry name" value="Znf_C2H2_type"/>
</dbReference>
<feature type="domain" description="C2H2-type" evidence="1">
    <location>
        <begin position="3"/>
        <end position="24"/>
    </location>
</feature>
<protein>
    <recommendedName>
        <fullName evidence="1">C2H2-type domain-containing protein</fullName>
    </recommendedName>
</protein>
<evidence type="ECO:0000313" key="3">
    <source>
        <dbReference type="Proteomes" id="UP000011531"/>
    </source>
</evidence>
<organism evidence="2 3">
    <name type="scientific">Natronococcus jeotgali DSM 18795</name>
    <dbReference type="NCBI Taxonomy" id="1227498"/>
    <lineage>
        <taxon>Archaea</taxon>
        <taxon>Methanobacteriati</taxon>
        <taxon>Methanobacteriota</taxon>
        <taxon>Stenosarchaea group</taxon>
        <taxon>Halobacteria</taxon>
        <taxon>Halobacteriales</taxon>
        <taxon>Natrialbaceae</taxon>
        <taxon>Natronococcus</taxon>
    </lineage>
</organism>
<dbReference type="EMBL" id="AOIA01000034">
    <property type="protein sequence ID" value="ELY64104.1"/>
    <property type="molecule type" value="Genomic_DNA"/>
</dbReference>
<evidence type="ECO:0000259" key="1">
    <source>
        <dbReference type="PROSITE" id="PS00028"/>
    </source>
</evidence>